<keyword evidence="2" id="KW-1185">Reference proteome</keyword>
<dbReference type="KEGG" id="vnx:VNE69_02115"/>
<accession>A0AAX4J9G9</accession>
<dbReference type="EMBL" id="CP142727">
    <property type="protein sequence ID" value="WUR02590.1"/>
    <property type="molecule type" value="Genomic_DNA"/>
</dbReference>
<reference evidence="1" key="1">
    <citation type="journal article" date="2024" name="BMC Genomics">
        <title>Functional annotation of a divergent genome using sequence and structure-based similarity.</title>
        <authorList>
            <person name="Svedberg D."/>
            <person name="Winiger R.R."/>
            <person name="Berg A."/>
            <person name="Sharma H."/>
            <person name="Tellgren-Roth C."/>
            <person name="Debrunner-Vossbrinck B.A."/>
            <person name="Vossbrinck C.R."/>
            <person name="Barandun J."/>
        </authorList>
    </citation>
    <scope>NUCLEOTIDE SEQUENCE</scope>
    <source>
        <strain evidence="1">Illinois isolate</strain>
    </source>
</reference>
<name>A0AAX4J9G9_9MICR</name>
<dbReference type="Proteomes" id="UP001334084">
    <property type="component" value="Chromosome 2"/>
</dbReference>
<proteinExistence type="predicted"/>
<evidence type="ECO:0000313" key="2">
    <source>
        <dbReference type="Proteomes" id="UP001334084"/>
    </source>
</evidence>
<gene>
    <name evidence="1" type="ORF">VNE69_02115</name>
</gene>
<protein>
    <submittedName>
        <fullName evidence="1">SP-containing protein</fullName>
    </submittedName>
</protein>
<organism evidence="1 2">
    <name type="scientific">Vairimorpha necatrix</name>
    <dbReference type="NCBI Taxonomy" id="6039"/>
    <lineage>
        <taxon>Eukaryota</taxon>
        <taxon>Fungi</taxon>
        <taxon>Fungi incertae sedis</taxon>
        <taxon>Microsporidia</taxon>
        <taxon>Nosematidae</taxon>
        <taxon>Vairimorpha</taxon>
    </lineage>
</organism>
<dbReference type="GeneID" id="90540405"/>
<evidence type="ECO:0000313" key="1">
    <source>
        <dbReference type="EMBL" id="WUR02590.1"/>
    </source>
</evidence>
<dbReference type="RefSeq" id="XP_065328735.1">
    <property type="nucleotide sequence ID" value="XM_065472663.1"/>
</dbReference>
<sequence>MNILFVLNIYAQLVKCDNSSEIHDLSIFIDDEEDSFENLRIYLGRIHNIFIYNLYFSMMKYSEIFENTKEVVDKCRDIIQQISFTYEKLLKKCSNELKCYNSKEKMSVKEKTFFDVKHEQKSFYEKIETFFEPHKLEIREMEIDFLDYINSKTEIKNV</sequence>
<dbReference type="AlphaFoldDB" id="A0AAX4J9G9"/>